<dbReference type="FunFam" id="1.10.1200.10:FF:000007">
    <property type="entry name" value="Probable polyketide synthase pks17"/>
    <property type="match status" value="2"/>
</dbReference>
<evidence type="ECO:0000256" key="4">
    <source>
        <dbReference type="ARBA" id="ARBA00054155"/>
    </source>
</evidence>
<dbReference type="Pfam" id="PF22621">
    <property type="entry name" value="CurL-like_PKS_C"/>
    <property type="match status" value="1"/>
</dbReference>
<feature type="domain" description="Carrier" evidence="7">
    <location>
        <begin position="5188"/>
        <end position="5268"/>
    </location>
</feature>
<dbReference type="PROSITE" id="PS52004">
    <property type="entry name" value="KS3_2"/>
    <property type="match status" value="3"/>
</dbReference>
<dbReference type="PANTHER" id="PTHR43775">
    <property type="entry name" value="FATTY ACID SYNTHASE"/>
    <property type="match status" value="1"/>
</dbReference>
<dbReference type="SMART" id="SM00824">
    <property type="entry name" value="PKS_TE"/>
    <property type="match status" value="1"/>
</dbReference>
<dbReference type="Gene3D" id="1.10.1200.10">
    <property type="entry name" value="ACP-like"/>
    <property type="match status" value="3"/>
</dbReference>
<dbReference type="SUPFAM" id="SSF47336">
    <property type="entry name" value="ACP-like"/>
    <property type="match status" value="3"/>
</dbReference>
<feature type="region of interest" description="N-terminal hotdog fold" evidence="5">
    <location>
        <begin position="4427"/>
        <end position="4552"/>
    </location>
</feature>
<evidence type="ECO:0000259" key="8">
    <source>
        <dbReference type="PROSITE" id="PS52004"/>
    </source>
</evidence>
<dbReference type="InterPro" id="IPR055123">
    <property type="entry name" value="SpnB-like_Rossmann"/>
</dbReference>
<dbReference type="Pfam" id="PF00975">
    <property type="entry name" value="Thioesterase"/>
    <property type="match status" value="1"/>
</dbReference>
<feature type="active site" description="Proton donor; for dehydratase activity" evidence="5">
    <location>
        <position position="2876"/>
    </location>
</feature>
<dbReference type="GO" id="GO:0004312">
    <property type="term" value="F:fatty acid synthase activity"/>
    <property type="evidence" value="ECO:0007669"/>
    <property type="project" value="TreeGrafter"/>
</dbReference>
<protein>
    <recommendedName>
        <fullName evidence="12">Polyketide synthase</fullName>
    </recommendedName>
</protein>
<dbReference type="SMART" id="SM00827">
    <property type="entry name" value="PKS_AT"/>
    <property type="match status" value="3"/>
</dbReference>
<evidence type="ECO:0000256" key="1">
    <source>
        <dbReference type="ARBA" id="ARBA00022450"/>
    </source>
</evidence>
<dbReference type="InterPro" id="IPR032821">
    <property type="entry name" value="PKS_assoc"/>
</dbReference>
<feature type="region of interest" description="N-terminal hotdog fold" evidence="5">
    <location>
        <begin position="929"/>
        <end position="1054"/>
    </location>
</feature>
<dbReference type="Pfam" id="PF22953">
    <property type="entry name" value="SpnB_Rossmann"/>
    <property type="match status" value="3"/>
</dbReference>
<dbReference type="RefSeq" id="WP_199789378.1">
    <property type="nucleotide sequence ID" value="NZ_CP012673.1"/>
</dbReference>
<dbReference type="InterPro" id="IPR014030">
    <property type="entry name" value="Ketoacyl_synth_N"/>
</dbReference>
<dbReference type="Proteomes" id="UP000238348">
    <property type="component" value="Chromosome"/>
</dbReference>
<dbReference type="CDD" id="cd00833">
    <property type="entry name" value="PKS"/>
    <property type="match status" value="3"/>
</dbReference>
<evidence type="ECO:0000256" key="3">
    <source>
        <dbReference type="ARBA" id="ARBA00022679"/>
    </source>
</evidence>
<dbReference type="SUPFAM" id="SSF55048">
    <property type="entry name" value="Probable ACP-binding domain of malonyl-CoA ACP transacylase"/>
    <property type="match status" value="3"/>
</dbReference>
<dbReference type="InterPro" id="IPR013968">
    <property type="entry name" value="PKS_KR"/>
</dbReference>
<dbReference type="InterPro" id="IPR020806">
    <property type="entry name" value="PKS_PP-bd"/>
</dbReference>
<dbReference type="SMART" id="SM00823">
    <property type="entry name" value="PKS_PP"/>
    <property type="match status" value="3"/>
</dbReference>
<dbReference type="Pfam" id="PF00109">
    <property type="entry name" value="ketoacyl-synt"/>
    <property type="match status" value="3"/>
</dbReference>
<dbReference type="GO" id="GO:0004315">
    <property type="term" value="F:3-oxoacyl-[acyl-carrier-protein] synthase activity"/>
    <property type="evidence" value="ECO:0007669"/>
    <property type="project" value="InterPro"/>
</dbReference>
<dbReference type="InterPro" id="IPR049900">
    <property type="entry name" value="PKS_mFAS_DH"/>
</dbReference>
<keyword evidence="1" id="KW-0596">Phosphopantetheine</keyword>
<dbReference type="SUPFAM" id="SSF51735">
    <property type="entry name" value="NAD(P)-binding Rossmann-fold domains"/>
    <property type="match status" value="6"/>
</dbReference>
<dbReference type="PANTHER" id="PTHR43775:SF51">
    <property type="entry name" value="INACTIVE PHENOLPHTHIOCEROL SYNTHESIS POLYKETIDE SYNTHASE TYPE I PKS1-RELATED"/>
    <property type="match status" value="1"/>
</dbReference>
<dbReference type="InterPro" id="IPR016036">
    <property type="entry name" value="Malonyl_transacylase_ACP-bd"/>
</dbReference>
<evidence type="ECO:0000256" key="5">
    <source>
        <dbReference type="PROSITE-ProRule" id="PRU01363"/>
    </source>
</evidence>
<evidence type="ECO:0000259" key="7">
    <source>
        <dbReference type="PROSITE" id="PS50075"/>
    </source>
</evidence>
<dbReference type="InterPro" id="IPR029058">
    <property type="entry name" value="AB_hydrolase_fold"/>
</dbReference>
<reference evidence="10 11" key="1">
    <citation type="submission" date="2015-09" db="EMBL/GenBank/DDBJ databases">
        <title>Sorangium comparison.</title>
        <authorList>
            <person name="Zaburannyi N."/>
            <person name="Bunk B."/>
            <person name="Overmann J."/>
            <person name="Mueller R."/>
        </authorList>
    </citation>
    <scope>NUCLEOTIDE SEQUENCE [LARGE SCALE GENOMIC DNA]</scope>
    <source>
        <strain evidence="10 11">So ce26</strain>
    </source>
</reference>
<evidence type="ECO:0000259" key="9">
    <source>
        <dbReference type="PROSITE" id="PS52019"/>
    </source>
</evidence>
<feature type="domain" description="Ketosynthase family 3 (KS3)" evidence="8">
    <location>
        <begin position="1780"/>
        <end position="2206"/>
    </location>
</feature>
<dbReference type="SMART" id="SM01294">
    <property type="entry name" value="PKS_PP_betabranch"/>
    <property type="match status" value="2"/>
</dbReference>
<dbReference type="Gene3D" id="3.40.50.1820">
    <property type="entry name" value="alpha/beta hydrolase"/>
    <property type="match status" value="1"/>
</dbReference>
<dbReference type="GO" id="GO:0031177">
    <property type="term" value="F:phosphopantetheine binding"/>
    <property type="evidence" value="ECO:0007669"/>
    <property type="project" value="InterPro"/>
</dbReference>
<dbReference type="InterPro" id="IPR020807">
    <property type="entry name" value="PKS_DH"/>
</dbReference>
<feature type="active site" description="Proton donor; for dehydratase activity" evidence="5">
    <location>
        <position position="4625"/>
    </location>
</feature>
<dbReference type="InterPro" id="IPR036736">
    <property type="entry name" value="ACP-like_sf"/>
</dbReference>
<dbReference type="Gene3D" id="3.30.70.3290">
    <property type="match status" value="3"/>
</dbReference>
<evidence type="ECO:0000256" key="6">
    <source>
        <dbReference type="SAM" id="MobiDB-lite"/>
    </source>
</evidence>
<dbReference type="Gene3D" id="3.10.129.110">
    <property type="entry name" value="Polyketide synthase dehydratase"/>
    <property type="match status" value="3"/>
</dbReference>
<dbReference type="Pfam" id="PF16197">
    <property type="entry name" value="KAsynt_C_assoc"/>
    <property type="match status" value="2"/>
</dbReference>
<accession>A0A2L0F0I8</accession>
<dbReference type="SMART" id="SM00825">
    <property type="entry name" value="PKS_KS"/>
    <property type="match status" value="3"/>
</dbReference>
<dbReference type="Gene3D" id="3.40.47.10">
    <property type="match status" value="3"/>
</dbReference>
<dbReference type="GO" id="GO:0006633">
    <property type="term" value="P:fatty acid biosynthetic process"/>
    <property type="evidence" value="ECO:0007669"/>
    <property type="project" value="InterPro"/>
</dbReference>
<dbReference type="Pfam" id="PF00698">
    <property type="entry name" value="Acyl_transf_1"/>
    <property type="match status" value="3"/>
</dbReference>
<evidence type="ECO:0000256" key="2">
    <source>
        <dbReference type="ARBA" id="ARBA00022553"/>
    </source>
</evidence>
<dbReference type="InterPro" id="IPR001227">
    <property type="entry name" value="Ac_transferase_dom_sf"/>
</dbReference>
<dbReference type="PROSITE" id="PS52019">
    <property type="entry name" value="PKS_MFAS_DH"/>
    <property type="match status" value="3"/>
</dbReference>
<feature type="region of interest" description="Disordered" evidence="6">
    <location>
        <begin position="5572"/>
        <end position="5592"/>
    </location>
</feature>
<evidence type="ECO:0000313" key="11">
    <source>
        <dbReference type="Proteomes" id="UP000238348"/>
    </source>
</evidence>
<dbReference type="InterPro" id="IPR016039">
    <property type="entry name" value="Thiolase-like"/>
</dbReference>
<dbReference type="SMART" id="SM00826">
    <property type="entry name" value="PKS_DH"/>
    <property type="match status" value="3"/>
</dbReference>
<comment type="function">
    <text evidence="4">Involved in production of the polyketide antibiotic thailandamide.</text>
</comment>
<dbReference type="Pfam" id="PF00550">
    <property type="entry name" value="PP-binding"/>
    <property type="match status" value="3"/>
</dbReference>
<dbReference type="CDD" id="cd08956">
    <property type="entry name" value="KR_3_FAS_SDR_x"/>
    <property type="match status" value="3"/>
</dbReference>
<feature type="domain" description="PKS/mFAS DH" evidence="9">
    <location>
        <begin position="4427"/>
        <end position="4701"/>
    </location>
</feature>
<feature type="active site" description="Proton acceptor; for dehydratase activity" evidence="5">
    <location>
        <position position="4459"/>
    </location>
</feature>
<feature type="domain" description="Carrier" evidence="7">
    <location>
        <begin position="3436"/>
        <end position="3511"/>
    </location>
</feature>
<gene>
    <name evidence="10" type="ORF">SOCE26_064650</name>
</gene>
<dbReference type="InterPro" id="IPR049551">
    <property type="entry name" value="PKS_DH_C"/>
</dbReference>
<feature type="domain" description="Ketosynthase family 3 (KS3)" evidence="8">
    <location>
        <begin position="3529"/>
        <end position="3955"/>
    </location>
</feature>
<organism evidence="10 11">
    <name type="scientific">Sorangium cellulosum</name>
    <name type="common">Polyangium cellulosum</name>
    <dbReference type="NCBI Taxonomy" id="56"/>
    <lineage>
        <taxon>Bacteria</taxon>
        <taxon>Pseudomonadati</taxon>
        <taxon>Myxococcota</taxon>
        <taxon>Polyangia</taxon>
        <taxon>Polyangiales</taxon>
        <taxon>Polyangiaceae</taxon>
        <taxon>Sorangium</taxon>
    </lineage>
</organism>
<dbReference type="Pfam" id="PF21089">
    <property type="entry name" value="PKS_DH_N"/>
    <property type="match status" value="3"/>
</dbReference>
<dbReference type="InterPro" id="IPR009081">
    <property type="entry name" value="PP-bd_ACP"/>
</dbReference>
<feature type="region of interest" description="N-terminal hotdog fold" evidence="5">
    <location>
        <begin position="2679"/>
        <end position="2803"/>
    </location>
</feature>
<dbReference type="Pfam" id="PF02801">
    <property type="entry name" value="Ketoacyl-synt_C"/>
    <property type="match status" value="3"/>
</dbReference>
<dbReference type="FunFam" id="3.40.47.10:FF:000019">
    <property type="entry name" value="Polyketide synthase type I"/>
    <property type="match status" value="3"/>
</dbReference>
<evidence type="ECO:0000313" key="10">
    <source>
        <dbReference type="EMBL" id="AUX44989.1"/>
    </source>
</evidence>
<feature type="region of interest" description="C-terminal hotdog fold" evidence="5">
    <location>
        <begin position="4564"/>
        <end position="4701"/>
    </location>
</feature>
<feature type="region of interest" description="C-terminal hotdog fold" evidence="5">
    <location>
        <begin position="2815"/>
        <end position="2952"/>
    </location>
</feature>
<dbReference type="InterPro" id="IPR020802">
    <property type="entry name" value="TesA-like"/>
</dbReference>
<dbReference type="InterPro" id="IPR049552">
    <property type="entry name" value="PKS_DH_N"/>
</dbReference>
<dbReference type="Gene3D" id="3.40.366.10">
    <property type="entry name" value="Malonyl-Coenzyme A Acyl Carrier Protein, domain 2"/>
    <property type="match status" value="3"/>
</dbReference>
<dbReference type="InterPro" id="IPR018201">
    <property type="entry name" value="Ketoacyl_synth_AS"/>
</dbReference>
<dbReference type="InterPro" id="IPR042104">
    <property type="entry name" value="PKS_dehydratase_sf"/>
</dbReference>
<dbReference type="PROSITE" id="PS50075">
    <property type="entry name" value="CARRIER"/>
    <property type="match status" value="3"/>
</dbReference>
<dbReference type="SUPFAM" id="SSF52151">
    <property type="entry name" value="FabD/lysophospholipase-like"/>
    <property type="match status" value="3"/>
</dbReference>
<dbReference type="InterPro" id="IPR050091">
    <property type="entry name" value="PKS_NRPS_Biosynth_Enz"/>
</dbReference>
<feature type="domain" description="PKS/mFAS DH" evidence="9">
    <location>
        <begin position="2679"/>
        <end position="2952"/>
    </location>
</feature>
<dbReference type="InterPro" id="IPR014031">
    <property type="entry name" value="Ketoacyl_synth_C"/>
</dbReference>
<name>A0A2L0F0I8_SORCE</name>
<evidence type="ECO:0008006" key="12">
    <source>
        <dbReference type="Google" id="ProtNLM"/>
    </source>
</evidence>
<dbReference type="InterPro" id="IPR006162">
    <property type="entry name" value="Ppantetheine_attach_site"/>
</dbReference>
<feature type="region of interest" description="C-terminal hotdog fold" evidence="5">
    <location>
        <begin position="1066"/>
        <end position="1202"/>
    </location>
</feature>
<dbReference type="InterPro" id="IPR057326">
    <property type="entry name" value="KR_dom"/>
</dbReference>
<feature type="active site" description="Proton donor; for dehydratase activity" evidence="5">
    <location>
        <position position="1126"/>
    </location>
</feature>
<dbReference type="SMART" id="SM00822">
    <property type="entry name" value="PKS_KR"/>
    <property type="match status" value="3"/>
</dbReference>
<dbReference type="InterPro" id="IPR001031">
    <property type="entry name" value="Thioesterase"/>
</dbReference>
<proteinExistence type="predicted"/>
<dbReference type="InterPro" id="IPR016035">
    <property type="entry name" value="Acyl_Trfase/lysoPLipase"/>
</dbReference>
<dbReference type="SUPFAM" id="SSF53474">
    <property type="entry name" value="alpha/beta-Hydrolases"/>
    <property type="match status" value="1"/>
</dbReference>
<feature type="domain" description="Ketosynthase family 3 (KS3)" evidence="8">
    <location>
        <begin position="34"/>
        <end position="460"/>
    </location>
</feature>
<feature type="domain" description="Carrier" evidence="7">
    <location>
        <begin position="1687"/>
        <end position="1762"/>
    </location>
</feature>
<feature type="active site" description="Proton acceptor; for dehydratase activity" evidence="5">
    <location>
        <position position="961"/>
    </location>
</feature>
<feature type="active site" description="Proton acceptor; for dehydratase activity" evidence="5">
    <location>
        <position position="2710"/>
    </location>
</feature>
<dbReference type="InterPro" id="IPR036291">
    <property type="entry name" value="NAD(P)-bd_dom_sf"/>
</dbReference>
<dbReference type="EMBL" id="CP012673">
    <property type="protein sequence ID" value="AUX44989.1"/>
    <property type="molecule type" value="Genomic_DNA"/>
</dbReference>
<dbReference type="PROSITE" id="PS00606">
    <property type="entry name" value="KS3_1"/>
    <property type="match status" value="1"/>
</dbReference>
<dbReference type="PROSITE" id="PS00012">
    <property type="entry name" value="PHOSPHOPANTETHEINE"/>
    <property type="match status" value="3"/>
</dbReference>
<dbReference type="Gene3D" id="3.40.50.720">
    <property type="entry name" value="NAD(P)-binding Rossmann-like Domain"/>
    <property type="match status" value="3"/>
</dbReference>
<dbReference type="InterPro" id="IPR014043">
    <property type="entry name" value="Acyl_transferase_dom"/>
</dbReference>
<keyword evidence="2" id="KW-0597">Phosphoprotein</keyword>
<dbReference type="InterPro" id="IPR020841">
    <property type="entry name" value="PKS_Beta-ketoAc_synthase_dom"/>
</dbReference>
<dbReference type="Pfam" id="PF14765">
    <property type="entry name" value="PS-DH"/>
    <property type="match status" value="3"/>
</dbReference>
<sequence length="5592" mass="591397">MSTIDSKVRQRLERAMLENQMLQRLLREAEARWNSPIAVVSMSCRYPGGVRTPEDLWRLLERATDAVTPFPSNRGWDVDGLYDSDPESSGKSYAREGGFLHDADLFDPAFFGISPREAFATDPQQRLLLETTWELFERAGLEPGALQGSQTGVFVGVMYNDYGVQLSLAPGEFEGLIGLGSSPSVASGRIAYTFGLEGPTLTLDTACSSSLVAIHLACQALRRAECSLAVAGGVTVMATPGAFIEFSRQRGLAPDGRCKSFAAEANGVAWSEGTGLLLLERLADAQRHGHPILAVLKGSAVNQDGHSQGLTAPNGPSQERVIAHALQAAGLSAKDIDAVEAHGTGTPLGDPIEAQALLGTYGVGRSPEQPLWLGSLKSNIGHTQAAAGVGGIIKMVLAMQHGVLPRTIHAERPSPHIDWSSGAVRLLQEAMPWRPNGRPRRAGVSSFGISGTNAHVLLEEAPSVERESATEPAPRLSAVPVLLSAKSEAAVREQAGKLHDHLQVQGETALLDVAHTLATTRTHFDCSCAIVASERDDLLASLRALAQGESPVGRKLDGKLALLFTGQGSQRAGMGHALYHTFPSFRTAFDAVCAELDPLLGQPLRELVFAAEGSDAADKLEQTAFTQPALFALEVALFRLLVSFGLKPDLLLGHSIGEIVAAHVADVLSLHDACTLVAARARLMQALPQRGAMVTVQASEQELQPLLDAHPGASLAAINAPASTVVSGDEQAVLAVAAHFQALGRKTSRLRVSHAFHSAHMDAMLGDFSKAIQALSFQTPRIPILSNLTGHLAGDDIASPDYWVRHVRQAVRFADGVRALRALGASTFLEVGPHGVLSALAQDTLAGEELPGAFVPVLRKNRDDVSAFVAALGALHSAGVALDWNAFFAPYAPRRVELPTYAFQRERFWISASRPRADVASAGQATADHPLLVAAVALADSDGLLFTGRLSLAEQPWLAAHVVHGAVVLPGTAFVELALLAAHRVGLERIEELTLEAPLVIPAEGSVSLQLTVHAPDASGQRALSVHSRSHDTLADTRWTLHASGTLVPALEQQALDLQAWPPPGAEPVDIAGLYDTLAAAGLVYGPEFQGLEAVWKRGDDLFAEARLPAAAKDAERFALHPALLDSALHALAVGHSQHQSVALPFAWTGVSLRAAGATTLRARFEPRGEHAYAISLADAAGQPLARVDTLALRPASHEQLRSTSAGARDALFRLDWTELSLSSSPVKAARCTVLGTQHEHLSAMTVARVTDLAALQRELDAGATVPDVVVAPVPPAASSDLTAKVRHATAHTLTLLKSWLADERLASTRLVIVTERAVAVHDDEDVPGLAHAAVWGLVRSAQSENPELPIFLVDLDHTEASGAALPLALEGDERQCALRDGQRLVPRLTRMPKAAQGDQHTALDRGTVLVTGGTGALGGLLARHLIAAHGVKHLLLVSRQGPKAPGADTLRSELEARGAHVTITSCDAADRDALKALLDGIDSAHPLIAVVHTAGVLDDGVLAAMTPERLDRVFTPKVDAAWNLHELTQHRDLAAFILFSSLAGVTGAPGQANYAAANTFLDALAHHRRAQGLPATSLAWGLWQLDGGLAHQLSAADSARMRRSGLRPIAPEQGLALFDAALGADAAGIVPTLFDFATLAAHREVLPPLFRALIGAQAARPLANNSTGALSLARQLSGLDPEGRHAALLAMVRSEAATVLGMSSASALEARRPLQELGLDSLMAVELRNRLAAKIGVKLQATLLFDHPTPDALARFLATKLLGAPAKPQTTALVTVADDEPIAIVSMSCRYPGGVRTPDDLWTLLERGGDAITAFPDNRGWDLDALYDPDPDAPGKSYAREGGFLHDASLFDPTFFGISPREAFAIDPQQRLLLETTWELFERAGLEPGALQGSQTGVFVGVMYNDYGLQLGANPGEHEGHVGLGSSPSVASGRIAYTFGLEGPTLTLDTACSSSLVATHLACQALRRGECSLALAGGVTVMATPGAFTEFSRQRGLAPDGRCKAFAAEANGVAWSEGTGLLLLERLSDAQRHGHPILAVLKGSAVNQDGRSQGLTAPSGPSQERVIAQALAAARLSAGDVDVVEAHGTGTPLGDPIEAQALLATYGENRSPDHPLWLGSLKSNIGHTQAAAGVGGIIKMVLAMQHGALPRTLHAENPSSHVDWSSGALRLLQQPIPWTSSGRPRRAGVSSFGVSGTNAHVLLEEAPSTARPAPDEPVSTLSTLPILLSASSEEALRAQAAQLHAHLRDHDAQRLLDVASSLASSRTHFRHRAALVARDRAGLLSSLEALARGEVPAAASVDQKLDGKLAVLFTGQGSQRPGMGRALYEAFSTFRAAFDGACAHFDRLLDQPLRDLVFAAEGSDAAARLEQTAYTQPALFALEVALFRLLESFGLNPDLLLGHSIGEIVAAHVAGVLSLEDACTLVAARARLMQALPQGGAMITVQASEQELKPLLEAHPGACLAAVNAPTSTVVSGDEHAVLAIAAHFQAVGRKTSRLRVSHAFHSAHMDAMLDDFRTAIQALSFEPPRVPLISSVTGGLAADQVTSPDYWVRQVREAVRFADGVRALGELDVAYFVEVGPHGVLSALAQDTLAGDHRRRAFVPTLRKDRDDFEAFVAALGALHASGASVDWPSFFAPHAPKLVPLPTYPFQREHFWVEPSRPRADVAAAGQEAAGHPLVVATVALADGGLVFTGRLSLADQPWLAGHVVHGSAVLPGTAFVELALLAAHRVQLGRVEELTLEAPLAVPAQGGVSLQMTVQAPDASGRRALSIHSRAHDALVDLAWTRHASGILGPAVQAQAFDLHVWPCPGAEPMAIDGLHAALADAGLVYGPEFQGLKGVWRRGHELFAEVELPSRCAKDAERFALHPALLDSALHALALGDARGQSVALPFAWTGVSLRAVGATTLRVRFERRGEFAVSLAITDAAGQPLAHVDELALRPASPEQLRSSAHDPLFGLAWTQLPLSSSPPRATRLAWLGSAPVALPVQPSTQVERFADFSALETALDRGASAPEIVVAPVPPASDALAEATHQAAAHVLRLLQAWLADERLASTQLVILTERAVAVRDDEDVLALAHSAVWGLVRSAQSENPDLPISLVDLDHTDASRAALRLALAADERQCALRDGRRLVPRLARLPKEARRDPNLALNQGTVLITGGTGALGSLLARHLVDGYGVNHLLLTSRQGTQAPGADALRSELEARGAHVTITSCDAADRDALKALLDGIDSTHPLIAVVHTAGVLDDGVLAAMTPERLDRVFTPKVDAAWNLHELTQHRDLAAFILFSSLAGVTGAPGQANYAAANTFLDALAHHRRAQGLPATSLAWGLWQLDGGLAHQLSAADSARMRRSGLRPIAPEQGLALFDAALGADAAGIVPTLFDFATLAAHREVLPPLFRALIGAQAARPLANNSAGTLSLLQQLAALDPDARHNNLLELVRSEAATVLGIVSAAAVDARRPLQELGLDSLMAVELRNRLAARVGVKLQATLLFDHPTPDALARFLATKLLGAPAKPQTTALVTVADDEPIAIVSMSCRYPGGVRTPDDLWTLLERGGDAITAFPDNRGWDLDALYDPDPNAPGKTYTREGGFLHDASLFDPTFFGISPREAFAIDPQQRLLLETTWELFERAGLDPGTLQGSQTGVFVGVMYNDYGSLLGLAPGEYEGHIGLGSSPSVASGRIAYTFGLEGPTLTLDTACSSSLVATHLACQALRRGECSLALAGGVTVMATPGAFTEFSRQRGLAPDGRCKAFAAEANGVAWSEGTGLLLLERLSDAQRHGHPILAVLKGSAVNQDGRSQGLTAPSGPSQERVIAQALAAARLSAGDVDVVEAHGTGTPLGDPIEAQALLATYGENRSPDHPLWLGSLKSNIGHTQAAAGVGGIIKMVLAMQHGALPRTLHAENPSSHVDWSSGALRLLQQPIPWISRGRPRRAGVSSFGVSGTNAHVLLEEAPSTARPAPDERPLAPAALPLLLSAKSEAALRAQAARLRDHLQAHPDTELVDVAYSLATTRAHFERRAVVVARGRDDAASALDAFEQGSPAHDVALGEARVAGKLVFVFPGQGSQWPGMAQQLLTTSDAFRAQVEACARAFSPHLDWSLLAVLRGDEGAPSLERIEVVQPALFTVMVSLAALWRSMGVEPDAVVGHSQGELAAAYVAGALSLDDAARVVARRSRLLSALSGKGAMAAVERAPAALEPYLARFGRRLSIAAINSPSATTVSGEPDAIDELLRLFKAEQIFALRLPVDVASHGAQIEGMREQLLEELRGIEPRESRVPFYSTVRSEKLAGTELDAAYWYENLLRPVRFADTTQLLLDDAHRFFVEVSPHPVLMLPLEETLEASSLPTAVLGSLWQDEGDSSRFLASLGELYARGYAVDWRAFFEPLRPRRVALPTYAFQRERFWLDASTAHADVASAGLTSADHPLLGAAVPLADTDGFLFTGRLSLQSHPWLADHAVFGTPILPGTAFLELALLAAQRLDLGCVDELTLEAPLAIPAQGSVSLQMTVHAPDAAGQRALAIHSRVSGPLAEAPWTLHATGTLTPAAALPTFDFQSWPPPDAEPLPLDGLYEALAEAGLAYGASFRGLRAVWRRGEELFAEARVPDALAKDAARFALHPALFDSTLHALALGAAQGSSVALPFAFSGLSLHAVGATALRARFERRGEHGVTVALADLSGAPVAHAGELAVRPASREQVRSALVSAGDPLFKLDWTELPLPAAAPKAARCVLLGRAPLEMHVPAIQLERALDLSELERSLDAGGVAPDVVIAPVSALSAGGPGADLIAATHHASARVLAFLQTWLADERLASTRLVVLTHRAVATRSDEGVEALAHAATWGLVRSAQSENPRQPLLLVDIDATAASLAALASAVEGDERQLALREGRRLVPRLAHVTKHAPERPRAFRDEGTVLITGGTGKLGGLLAEHLIDKHGVRRLLLTSRQGLAAKGAEELRSKLEERGAHVTIAACDASDRAALKALLDAIPSAHPLTAVVHTAGVIDDAVLGAITPERLERVLAPKVDAAWHLHELTRDSDLAAFVLFSSLAGVLGGPGQANYAAANSFLDALAQHRQAHGLVATSLAWGLWAERSGLTQHLDDAAVARMREGGVRPISSERAFAFFDEALTQPAAAVVPALFDFASLRNHYDALPAPLRSQVRPAPRRVSANAAASRALADHLRSLSQSERRAALLRLVMNETAAVTRADAAAIDPQSSLLHLGLDSLMAVELRNRLGESTGVRLPVALFVQENPEALAAALFDQIEARSPVAATTAAPAHAELAPPNTANGSDMLRRLLSEADKANVWNDGNAVVQAATRLRALVEKTMPPDPALAAVPFRLARGPKAPSLVCFPAPAGNPGPIQFARFTNHFKSSRDVWVVPLPGFHEGQRLATSRDQLVAELVQHTLDCAGDAPFALVGYSSGGWFANLVAAQLERLGRPPMGVVLLDSYSGMDVDPRVLRAFSRHAMADMQMIGRISDAAMTAANWYVSESQFFVGWRPAPLAAPCLHVRAAERMPTLDDAVTEEVWRARWPEAHTAVDVPGNHLTALHLPSTALAVEAWLTSLVPTLPERSQRSTPSEAHAVALAGEEE</sequence>
<dbReference type="SUPFAM" id="SSF53901">
    <property type="entry name" value="Thiolase-like"/>
    <property type="match status" value="3"/>
</dbReference>
<keyword evidence="3" id="KW-0808">Transferase</keyword>
<feature type="domain" description="PKS/mFAS DH" evidence="9">
    <location>
        <begin position="929"/>
        <end position="1202"/>
    </location>
</feature>
<dbReference type="FunFam" id="3.40.366.10:FF:000002">
    <property type="entry name" value="Probable polyketide synthase 2"/>
    <property type="match status" value="3"/>
</dbReference>
<dbReference type="Pfam" id="PF08659">
    <property type="entry name" value="KR"/>
    <property type="match status" value="3"/>
</dbReference>